<evidence type="ECO:0000313" key="1">
    <source>
        <dbReference type="EMBL" id="KJV62274.1"/>
    </source>
</evidence>
<dbReference type="AlphaFoldDB" id="A0A0F3N5U6"/>
<comment type="caution">
    <text evidence="1">The sequence shown here is derived from an EMBL/GenBank/DDBJ whole genome shotgun (WGS) entry which is preliminary data.</text>
</comment>
<evidence type="ECO:0000313" key="2">
    <source>
        <dbReference type="Proteomes" id="UP000033556"/>
    </source>
</evidence>
<dbReference type="Proteomes" id="UP000033556">
    <property type="component" value="Unassembled WGS sequence"/>
</dbReference>
<organism evidence="1 2">
    <name type="scientific">Rickettsia amblyommatis str. Ac/Pa</name>
    <dbReference type="NCBI Taxonomy" id="1359164"/>
    <lineage>
        <taxon>Bacteria</taxon>
        <taxon>Pseudomonadati</taxon>
        <taxon>Pseudomonadota</taxon>
        <taxon>Alphaproteobacteria</taxon>
        <taxon>Rickettsiales</taxon>
        <taxon>Rickettsiaceae</taxon>
        <taxon>Rickettsieae</taxon>
        <taxon>Rickettsia</taxon>
        <taxon>spotted fever group</taxon>
    </lineage>
</organism>
<name>A0A0F3N5U6_RICAM</name>
<accession>A0A0F3N5U6</accession>
<sequence length="62" mass="7211">MIFSVLCHSRVGGNDIEHVFRAKQQRHFANDISKFIIKSSKPYFFLISSNEITSSPFLYETK</sequence>
<gene>
    <name evidence="1" type="ORF">APHACPA_1295</name>
</gene>
<proteinExistence type="predicted"/>
<protein>
    <submittedName>
        <fullName evidence="1">Uncharacterized protein</fullName>
    </submittedName>
</protein>
<reference evidence="1 2" key="1">
    <citation type="submission" date="2015-01" db="EMBL/GenBank/DDBJ databases">
        <title>Genome Sequencing of Rickettsiales.</title>
        <authorList>
            <person name="Daugherty S.C."/>
            <person name="Su Q."/>
            <person name="Abolude K."/>
            <person name="Beier-Sexton M."/>
            <person name="Carlyon J.A."/>
            <person name="Carter R."/>
            <person name="Day N.P."/>
            <person name="Dumler S.J."/>
            <person name="Dyachenko V."/>
            <person name="Godinez A."/>
            <person name="Kurtti T.J."/>
            <person name="Lichay M."/>
            <person name="Mullins K.E."/>
            <person name="Ott S."/>
            <person name="Pappas-Brown V."/>
            <person name="Paris D.H."/>
            <person name="Patel P."/>
            <person name="Richards A.L."/>
            <person name="Sadzewicz L."/>
            <person name="Sears K."/>
            <person name="Seidman D."/>
            <person name="Sengamalay N."/>
            <person name="Stenos J."/>
            <person name="Tallon L.J."/>
            <person name="Vincent G."/>
            <person name="Fraser C.M."/>
            <person name="Munderloh U."/>
            <person name="Dunning-Hotopp J.C."/>
        </authorList>
    </citation>
    <scope>NUCLEOTIDE SEQUENCE [LARGE SCALE GENOMIC DNA]</scope>
    <source>
        <strain evidence="1 2">Ac/Pa</strain>
    </source>
</reference>
<dbReference type="EMBL" id="LANR01000001">
    <property type="protein sequence ID" value="KJV62274.1"/>
    <property type="molecule type" value="Genomic_DNA"/>
</dbReference>
<keyword evidence="2" id="KW-1185">Reference proteome</keyword>